<evidence type="ECO:0000313" key="1">
    <source>
        <dbReference type="EMBL" id="MBB5963798.1"/>
    </source>
</evidence>
<comment type="caution">
    <text evidence="1">The sequence shown here is derived from an EMBL/GenBank/DDBJ whole genome shotgun (WGS) entry which is preliminary data.</text>
</comment>
<protein>
    <submittedName>
        <fullName evidence="1">Uncharacterized protein</fullName>
    </submittedName>
</protein>
<gene>
    <name evidence="1" type="ORF">FHS22_003080</name>
</gene>
<organism evidence="1 2">
    <name type="scientific">Planomonospora venezuelensis</name>
    <dbReference type="NCBI Taxonomy" id="1999"/>
    <lineage>
        <taxon>Bacteria</taxon>
        <taxon>Bacillati</taxon>
        <taxon>Actinomycetota</taxon>
        <taxon>Actinomycetes</taxon>
        <taxon>Streptosporangiales</taxon>
        <taxon>Streptosporangiaceae</taxon>
        <taxon>Planomonospora</taxon>
    </lineage>
</organism>
<dbReference type="Proteomes" id="UP000562352">
    <property type="component" value="Unassembled WGS sequence"/>
</dbReference>
<dbReference type="EMBL" id="JACHJJ010000009">
    <property type="protein sequence ID" value="MBB5963798.1"/>
    <property type="molecule type" value="Genomic_DNA"/>
</dbReference>
<accession>A0A841D617</accession>
<evidence type="ECO:0000313" key="2">
    <source>
        <dbReference type="Proteomes" id="UP000562352"/>
    </source>
</evidence>
<dbReference type="AlphaFoldDB" id="A0A841D617"/>
<sequence length="80" mass="8793">MTLMTYDEEFPYPPALTWEQADSLAACIGRAFPGWTVWRAHRTWYATCPDPGGLPRTLHAPAPDALCEQLAARAATDESG</sequence>
<proteinExistence type="predicted"/>
<keyword evidence="2" id="KW-1185">Reference proteome</keyword>
<dbReference type="RefSeq" id="WP_184942187.1">
    <property type="nucleotide sequence ID" value="NZ_BAAAWZ010000001.1"/>
</dbReference>
<name>A0A841D617_PLAVE</name>
<reference evidence="1 2" key="1">
    <citation type="submission" date="2020-08" db="EMBL/GenBank/DDBJ databases">
        <title>Genomic Encyclopedia of Type Strains, Phase III (KMG-III): the genomes of soil and plant-associated and newly described type strains.</title>
        <authorList>
            <person name="Whitman W."/>
        </authorList>
    </citation>
    <scope>NUCLEOTIDE SEQUENCE [LARGE SCALE GENOMIC DNA]</scope>
    <source>
        <strain evidence="1 2">CECT 3303</strain>
    </source>
</reference>